<sequence>MEYDFEDAVALLARTPATLDAFLRHLPESWTRSNEGAKTWSVFDILGHLIHGERTDWMPRARMILQFGESKAFEPFDRLAQERDSQGKSLADLLDQFALLRTESLDQLRDLNLRPADLARHGRHPALGVVTLSQLLAAWTAHDLTHLHQISRVMAHQYREAVGPWGKYLGVLQCAGHSSPA</sequence>
<protein>
    <submittedName>
        <fullName evidence="2">DinB family protein</fullName>
    </submittedName>
</protein>
<dbReference type="Gene3D" id="1.20.120.450">
    <property type="entry name" value="dinb family like domain"/>
    <property type="match status" value="1"/>
</dbReference>
<keyword evidence="3" id="KW-1185">Reference proteome</keyword>
<dbReference type="AlphaFoldDB" id="A0A7V8NRE2"/>
<accession>A0A7V8NRE2</accession>
<reference evidence="2" key="1">
    <citation type="submission" date="2020-06" db="EMBL/GenBank/DDBJ databases">
        <title>Legume-microbial interactions unlock mineral nutrients during tropical forest succession.</title>
        <authorList>
            <person name="Epihov D.Z."/>
        </authorList>
    </citation>
    <scope>NUCLEOTIDE SEQUENCE [LARGE SCALE GENOMIC DNA]</scope>
    <source>
        <strain evidence="2">Pan2503</strain>
    </source>
</reference>
<dbReference type="Pfam" id="PF12867">
    <property type="entry name" value="DinB_2"/>
    <property type="match status" value="1"/>
</dbReference>
<comment type="caution">
    <text evidence="2">The sequence shown here is derived from an EMBL/GenBank/DDBJ whole genome shotgun (WGS) entry which is preliminary data.</text>
</comment>
<evidence type="ECO:0000259" key="1">
    <source>
        <dbReference type="Pfam" id="PF12867"/>
    </source>
</evidence>
<feature type="domain" description="DinB-like" evidence="1">
    <location>
        <begin position="12"/>
        <end position="150"/>
    </location>
</feature>
<proteinExistence type="predicted"/>
<dbReference type="InterPro" id="IPR034660">
    <property type="entry name" value="DinB/YfiT-like"/>
</dbReference>
<name>A0A7V8NRE2_9BACT</name>
<evidence type="ECO:0000313" key="2">
    <source>
        <dbReference type="EMBL" id="MBA0086103.1"/>
    </source>
</evidence>
<evidence type="ECO:0000313" key="3">
    <source>
        <dbReference type="Proteomes" id="UP000567293"/>
    </source>
</evidence>
<dbReference type="EMBL" id="JACDQQ010001357">
    <property type="protein sequence ID" value="MBA0086103.1"/>
    <property type="molecule type" value="Genomic_DNA"/>
</dbReference>
<dbReference type="Proteomes" id="UP000567293">
    <property type="component" value="Unassembled WGS sequence"/>
</dbReference>
<dbReference type="InterPro" id="IPR024775">
    <property type="entry name" value="DinB-like"/>
</dbReference>
<dbReference type="SUPFAM" id="SSF109854">
    <property type="entry name" value="DinB/YfiT-like putative metalloenzymes"/>
    <property type="match status" value="1"/>
</dbReference>
<organism evidence="2 3">
    <name type="scientific">Candidatus Acidiferrum panamense</name>
    <dbReference type="NCBI Taxonomy" id="2741543"/>
    <lineage>
        <taxon>Bacteria</taxon>
        <taxon>Pseudomonadati</taxon>
        <taxon>Acidobacteriota</taxon>
        <taxon>Terriglobia</taxon>
        <taxon>Candidatus Acidiferrales</taxon>
        <taxon>Candidatus Acidiferrum</taxon>
    </lineage>
</organism>
<gene>
    <name evidence="2" type="ORF">HRJ53_14035</name>
</gene>